<name>A0AAV2TBC4_CALDB</name>
<sequence>MEVSPAKASASQPSEADSTRAKREELATLKSKVEELCEKTLSQEAEIGAKRALISRLEQENKQLDSRVVALTNENDQLKKKVTEQENRINSLVGEDLRKATNIKDLESQVKKERDNVEELRVRLSQQTVERERFEHTAKKAEERLEHFVSQMTVIFDKYAEQSALDWKDDKNLAQLLSQAGEIIGENLNHRGKIQELSDRIRQKDIQLAERSRAVDLLGEHISKAAVADRETTNLAEQLQYSRDNEHALERRLQGLTHELMDSEVRIRDLERQLSEVSRERSAPRPKSWDSYGNELTVFRESLAAILSTPLYPCCPKEVDIKEQTRRIVSEYQEQKELNSRLEARLDDAASRLASFQSLKNDMQHQVDQLERENLSLRDRIRRMESDQTACEVAREERRADREKFCNYLRKVASKVKIDSGVAGHMEMDELQEAIYTRVCQFVSGEFSLLTDVQATSDKINGLNRRIKQLQDQLSSKQIQLGLWREKAAKLEEQVSDLSKLETDVETQKANNERSSAVARRTQIENGRLRDELTRLRAELLDLSDSKVKTASIEEELGKLSKANEELDALRERQTQKIEELRSVIEQQESEIKDLENTSSRTEVKISEELKSTKDMLEQLRRSEKELNEFRSMVGRLLGLDVDSLGVPNYDIIQKLECLVACHHTTNPDTCTVPVGRSNKSPVRDVGRSKEPPRERIPGGFLAGPGVARAKTKEAWDSFDGKRSRSRTTSNLEFNSNAERPRTTAKMNVSSSPEPIRKDLRRY</sequence>
<feature type="coiled-coil region" evidence="1">
    <location>
        <begin position="453"/>
        <end position="633"/>
    </location>
</feature>
<dbReference type="Proteomes" id="UP001497525">
    <property type="component" value="Unassembled WGS sequence"/>
</dbReference>
<evidence type="ECO:0008006" key="5">
    <source>
        <dbReference type="Google" id="ProtNLM"/>
    </source>
</evidence>
<organism evidence="3 4">
    <name type="scientific">Calicophoron daubneyi</name>
    <name type="common">Rumen fluke</name>
    <name type="synonym">Paramphistomum daubneyi</name>
    <dbReference type="NCBI Taxonomy" id="300641"/>
    <lineage>
        <taxon>Eukaryota</taxon>
        <taxon>Metazoa</taxon>
        <taxon>Spiralia</taxon>
        <taxon>Lophotrochozoa</taxon>
        <taxon>Platyhelminthes</taxon>
        <taxon>Trematoda</taxon>
        <taxon>Digenea</taxon>
        <taxon>Plagiorchiida</taxon>
        <taxon>Pronocephalata</taxon>
        <taxon>Paramphistomoidea</taxon>
        <taxon>Paramphistomidae</taxon>
        <taxon>Calicophoron</taxon>
    </lineage>
</organism>
<accession>A0AAV2TBC4</accession>
<feature type="compositionally biased region" description="Basic and acidic residues" evidence="2">
    <location>
        <begin position="711"/>
        <end position="723"/>
    </location>
</feature>
<comment type="caution">
    <text evidence="3">The sequence shown here is derived from an EMBL/GenBank/DDBJ whole genome shotgun (WGS) entry which is preliminary data.</text>
</comment>
<feature type="region of interest" description="Disordered" evidence="2">
    <location>
        <begin position="1"/>
        <end position="24"/>
    </location>
</feature>
<evidence type="ECO:0000313" key="3">
    <source>
        <dbReference type="EMBL" id="CAL5133421.1"/>
    </source>
</evidence>
<protein>
    <recommendedName>
        <fullName evidence="5">Coiled-coil domain-containing protein 170</fullName>
    </recommendedName>
</protein>
<feature type="coiled-coil region" evidence="1">
    <location>
        <begin position="253"/>
        <end position="280"/>
    </location>
</feature>
<evidence type="ECO:0000256" key="1">
    <source>
        <dbReference type="SAM" id="Coils"/>
    </source>
</evidence>
<feature type="compositionally biased region" description="Polar residues" evidence="2">
    <location>
        <begin position="727"/>
        <end position="738"/>
    </location>
</feature>
<feature type="compositionally biased region" description="Basic and acidic residues" evidence="2">
    <location>
        <begin position="682"/>
        <end position="697"/>
    </location>
</feature>
<feature type="region of interest" description="Disordered" evidence="2">
    <location>
        <begin position="673"/>
        <end position="763"/>
    </location>
</feature>
<evidence type="ECO:0000256" key="2">
    <source>
        <dbReference type="SAM" id="MobiDB-lite"/>
    </source>
</evidence>
<proteinExistence type="predicted"/>
<dbReference type="PANTHER" id="PTHR18863">
    <property type="entry name" value="TSEC-2-RELATED"/>
    <property type="match status" value="1"/>
</dbReference>
<dbReference type="EMBL" id="CAXLJL010000156">
    <property type="protein sequence ID" value="CAL5133421.1"/>
    <property type="molecule type" value="Genomic_DNA"/>
</dbReference>
<feature type="coiled-coil region" evidence="1">
    <location>
        <begin position="332"/>
        <end position="387"/>
    </location>
</feature>
<dbReference type="AlphaFoldDB" id="A0AAV2TBC4"/>
<dbReference type="InterPro" id="IPR039139">
    <property type="entry name" value="CCDC170-like"/>
</dbReference>
<evidence type="ECO:0000313" key="4">
    <source>
        <dbReference type="Proteomes" id="UP001497525"/>
    </source>
</evidence>
<keyword evidence="1" id="KW-0175">Coiled coil</keyword>
<reference evidence="3" key="1">
    <citation type="submission" date="2024-06" db="EMBL/GenBank/DDBJ databases">
        <authorList>
            <person name="Liu X."/>
            <person name="Lenzi L."/>
            <person name="Haldenby T S."/>
            <person name="Uol C."/>
        </authorList>
    </citation>
    <scope>NUCLEOTIDE SEQUENCE</scope>
</reference>
<gene>
    <name evidence="3" type="ORF">CDAUBV1_LOCUS6662</name>
</gene>
<dbReference type="PANTHER" id="PTHR18863:SF6">
    <property type="entry name" value="COILED-COIL DOMAIN-CONTAINING PROTEIN 170"/>
    <property type="match status" value="1"/>
</dbReference>